<dbReference type="PANTHER" id="PTHR39648:SF1">
    <property type="entry name" value="6-HYDROXYMETHYL-7,8-DIHYDROPTERIN PYROPHOSPHOKINASE"/>
    <property type="match status" value="1"/>
</dbReference>
<dbReference type="PANTHER" id="PTHR39648">
    <property type="entry name" value="6-HYDROXYMETHYL-7,8-DIHYDROPTERIN PYROPHOSPHOKINASE"/>
    <property type="match status" value="1"/>
</dbReference>
<evidence type="ECO:0000256" key="2">
    <source>
        <dbReference type="ARBA" id="ARBA00022741"/>
    </source>
</evidence>
<dbReference type="GO" id="GO:0016301">
    <property type="term" value="F:kinase activity"/>
    <property type="evidence" value="ECO:0007669"/>
    <property type="project" value="UniProtKB-KW"/>
</dbReference>
<keyword evidence="5" id="KW-0460">Magnesium</keyword>
<dbReference type="GO" id="GO:0000287">
    <property type="term" value="F:magnesium ion binding"/>
    <property type="evidence" value="ECO:0007669"/>
    <property type="project" value="UniProtKB-UniRule"/>
</dbReference>
<dbReference type="InterPro" id="IPR027510">
    <property type="entry name" value="HMPDK_MptE"/>
</dbReference>
<dbReference type="InterPro" id="IPR002826">
    <property type="entry name" value="MptE-like"/>
</dbReference>
<feature type="domain" description="6-hydroxymethylpterin diphosphokinase MptE-like" evidence="6">
    <location>
        <begin position="38"/>
        <end position="184"/>
    </location>
</feature>
<dbReference type="Pfam" id="PF01973">
    <property type="entry name" value="MptE-like"/>
    <property type="match status" value="1"/>
</dbReference>
<dbReference type="InterPro" id="IPR036759">
    <property type="entry name" value="TPK_catalytic_sf"/>
</dbReference>
<organism evidence="7 8">
    <name type="scientific">Methanoregula boonei (strain DSM 21154 / JCM 14090 / 6A8)</name>
    <dbReference type="NCBI Taxonomy" id="456442"/>
    <lineage>
        <taxon>Archaea</taxon>
        <taxon>Methanobacteriati</taxon>
        <taxon>Methanobacteriota</taxon>
        <taxon>Stenosarchaea group</taxon>
        <taxon>Methanomicrobia</taxon>
        <taxon>Methanomicrobiales</taxon>
        <taxon>Methanoregulaceae</taxon>
        <taxon>Methanoregula</taxon>
    </lineage>
</organism>
<comment type="pathway">
    <text evidence="5">Cofactor biosynthesis; 5,6,7,8-tetrahydromethanopterin biosynthesis.</text>
</comment>
<dbReference type="GO" id="GO:0009229">
    <property type="term" value="P:thiamine diphosphate biosynthetic process"/>
    <property type="evidence" value="ECO:0007669"/>
    <property type="project" value="InterPro"/>
</dbReference>
<keyword evidence="1 5" id="KW-0808">Transferase</keyword>
<gene>
    <name evidence="5" type="primary">mptE</name>
    <name evidence="7" type="ordered locus">Mboo_2274</name>
</gene>
<evidence type="ECO:0000256" key="5">
    <source>
        <dbReference type="HAMAP-Rule" id="MF_02131"/>
    </source>
</evidence>
<evidence type="ECO:0000259" key="6">
    <source>
        <dbReference type="Pfam" id="PF01973"/>
    </source>
</evidence>
<evidence type="ECO:0000313" key="7">
    <source>
        <dbReference type="EMBL" id="ABS56788.1"/>
    </source>
</evidence>
<dbReference type="GO" id="GO:2001118">
    <property type="term" value="P:tetrahydromethanopterin biosynthetic process"/>
    <property type="evidence" value="ECO:0007669"/>
    <property type="project" value="UniProtKB-UniRule"/>
</dbReference>
<dbReference type="STRING" id="456442.Mboo_2274"/>
<proteinExistence type="inferred from homology"/>
<dbReference type="SUPFAM" id="SSF63999">
    <property type="entry name" value="Thiamin pyrophosphokinase, catalytic domain"/>
    <property type="match status" value="1"/>
</dbReference>
<comment type="catalytic activity">
    <reaction evidence="5">
        <text>6-hydroxymethyl-7,8-dihydropterin + ATP = (7,8-dihydropterin-6-yl)methyl diphosphate + AMP + H(+)</text>
        <dbReference type="Rhea" id="RHEA:11412"/>
        <dbReference type="ChEBI" id="CHEBI:15378"/>
        <dbReference type="ChEBI" id="CHEBI:30616"/>
        <dbReference type="ChEBI" id="CHEBI:44841"/>
        <dbReference type="ChEBI" id="CHEBI:72950"/>
        <dbReference type="ChEBI" id="CHEBI:456215"/>
        <dbReference type="EC" id="2.7.6.3"/>
    </reaction>
</comment>
<dbReference type="RefSeq" id="WP_012107848.1">
    <property type="nucleotide sequence ID" value="NC_009712.1"/>
</dbReference>
<sequence>MEFSAWEPYYLEILAYFGFSREDDEKAAALLAALTDRDDLPALVRLVKGRDVAVCGNAPGLARELSRIPVGHVVFAADAAADVLYMHGIRPDAVFTDLDGATDHLIEMNRAGTIAVVHAHGDNIPLLQHWVKRLPGPLIATTQSTPFGHVHNFGGFSDGDRAVFAADALGAKTITLIGFDLDDRNVDPVKRGKLMWAKKLLALIGHDH</sequence>
<dbReference type="GO" id="GO:0005524">
    <property type="term" value="F:ATP binding"/>
    <property type="evidence" value="ECO:0007669"/>
    <property type="project" value="UniProtKB-UniRule"/>
</dbReference>
<dbReference type="Proteomes" id="UP000002408">
    <property type="component" value="Chromosome"/>
</dbReference>
<keyword evidence="3 5" id="KW-0418">Kinase</keyword>
<dbReference type="GeneID" id="5411006"/>
<dbReference type="HAMAP" id="MF_02131">
    <property type="entry name" value="HMPDK_arch"/>
    <property type="match status" value="1"/>
</dbReference>
<evidence type="ECO:0000313" key="8">
    <source>
        <dbReference type="Proteomes" id="UP000002408"/>
    </source>
</evidence>
<dbReference type="UniPathway" id="UPA00065"/>
<reference evidence="8" key="1">
    <citation type="journal article" date="2015" name="Microbiology">
        <title>Genome of Methanoregula boonei 6A8 reveals adaptations to oligotrophic peatland environments.</title>
        <authorList>
            <person name="Braeuer S."/>
            <person name="Cadillo-Quiroz H."/>
            <person name="Kyrpides N."/>
            <person name="Woyke T."/>
            <person name="Goodwin L."/>
            <person name="Detter C."/>
            <person name="Podell S."/>
            <person name="Yavitt J.B."/>
            <person name="Zinder S.H."/>
        </authorList>
    </citation>
    <scope>NUCLEOTIDE SEQUENCE [LARGE SCALE GENOMIC DNA]</scope>
    <source>
        <strain evidence="8">DSM 21154 / JCM 14090 / 6A8</strain>
    </source>
</reference>
<comment type="cofactor">
    <cofactor evidence="5">
        <name>Mg(2+)</name>
        <dbReference type="ChEBI" id="CHEBI:18420"/>
    </cofactor>
</comment>
<evidence type="ECO:0000256" key="4">
    <source>
        <dbReference type="ARBA" id="ARBA00022840"/>
    </source>
</evidence>
<protein>
    <recommendedName>
        <fullName evidence="5">6-hydroxymethyl-7,8-dihydropterin pyrophosphokinase</fullName>
        <shortName evidence="5">HPPK</shortName>
        <ecNumber evidence="5">2.7.6.3</ecNumber>
    </recommendedName>
    <alternativeName>
        <fullName evidence="5">2-amino-4-hydroxy-6-hydroxymethyldihydropteridine pyrophosphokinase</fullName>
    </alternativeName>
    <alternativeName>
        <fullName evidence="5">6-hydroxymethyl-7,8-dihydropterin diphosphokinase</fullName>
        <shortName evidence="5">6-HMPDK</shortName>
    </alternativeName>
    <alternativeName>
        <fullName evidence="5">7,8-dihydro-6-hydroxymethylpterin diphosphokinase</fullName>
    </alternativeName>
    <alternativeName>
        <fullName evidence="5">7,8-dihydro-6-hydroxymethylpterin pyrophosphokinase</fullName>
        <shortName evidence="5">PPPK</shortName>
    </alternativeName>
</protein>
<dbReference type="AlphaFoldDB" id="A7IAM7"/>
<keyword evidence="4 5" id="KW-0067">ATP-binding</keyword>
<keyword evidence="2 5" id="KW-0547">Nucleotide-binding</keyword>
<evidence type="ECO:0000256" key="1">
    <source>
        <dbReference type="ARBA" id="ARBA00022679"/>
    </source>
</evidence>
<accession>A7IAM7</accession>
<dbReference type="GO" id="GO:0003848">
    <property type="term" value="F:2-amino-4-hydroxy-6-hydroxymethyldihydropteridine diphosphokinase activity"/>
    <property type="evidence" value="ECO:0007669"/>
    <property type="project" value="UniProtKB-UniRule"/>
</dbReference>
<dbReference type="eggNOG" id="arCOG04303">
    <property type="taxonomic scope" value="Archaea"/>
</dbReference>
<keyword evidence="8" id="KW-1185">Reference proteome</keyword>
<dbReference type="EC" id="2.7.6.3" evidence="5"/>
<comment type="function">
    <text evidence="5">Catalyzes the transfer of diphosphate from ATP to 6-hydroxymethyl-7,8-dihydropterin (6-HMD), leading to 6-hydroxymethyl-7,8-dihydropterin diphosphate (6-HMDP).</text>
</comment>
<comment type="similarity">
    <text evidence="5">Belongs to the archaeal 6-HMPDK family.</text>
</comment>
<dbReference type="EMBL" id="CP000780">
    <property type="protein sequence ID" value="ABS56788.1"/>
    <property type="molecule type" value="Genomic_DNA"/>
</dbReference>
<dbReference type="OrthoDB" id="34207at2157"/>
<dbReference type="HOGENOM" id="CLU_093043_0_0_2"/>
<evidence type="ECO:0000256" key="3">
    <source>
        <dbReference type="ARBA" id="ARBA00022777"/>
    </source>
</evidence>
<dbReference type="KEGG" id="mbn:Mboo_2274"/>
<dbReference type="GO" id="GO:0004788">
    <property type="term" value="F:thiamine diphosphokinase activity"/>
    <property type="evidence" value="ECO:0007669"/>
    <property type="project" value="InterPro"/>
</dbReference>
<name>A7IAM7_METB6</name>